<evidence type="ECO:0000256" key="1">
    <source>
        <dbReference type="SAM" id="SignalP"/>
    </source>
</evidence>
<feature type="chain" id="PRO_5017359830" evidence="1">
    <location>
        <begin position="26"/>
        <end position="291"/>
    </location>
</feature>
<proteinExistence type="predicted"/>
<keyword evidence="1" id="KW-0732">Signal</keyword>
<dbReference type="AlphaFoldDB" id="A0A3A6TPH8"/>
<keyword evidence="3" id="KW-1185">Reference proteome</keyword>
<protein>
    <submittedName>
        <fullName evidence="2">TraB/GumN family protein</fullName>
    </submittedName>
</protein>
<dbReference type="RefSeq" id="WP_121853008.1">
    <property type="nucleotide sequence ID" value="NZ_CP037952.1"/>
</dbReference>
<sequence>MNLSRKNILPLFLAALSLFPVQVFADVKDTPPFFKVHLNGNTMYLLGSVHVGKADFYPLTPTIQQHFNKSNTLIVEAIPSKNDTKLLTQYTDMPAKDKKIDKLLKQYCEDKIQFCKVIENLPPWLQAAQITLFRLSGKGFSPQFGIDAYFLKNAQHKQIEQLESMEYQFSLLNSLSSDTQWAMVIEAIKGEDSKLSNMFNLWRNGDLNGLALLTESELTQNGNDELIDKMLWQRNRSMSDKLIELLSEKNQQNSFFVVVGAVHLVGQNSINQFLKQQGAEVMYCWPNLCEQ</sequence>
<dbReference type="OrthoDB" id="357294at2"/>
<dbReference type="PANTHER" id="PTHR40590">
    <property type="entry name" value="CYTOPLASMIC PROTEIN-RELATED"/>
    <property type="match status" value="1"/>
</dbReference>
<reference evidence="2" key="1">
    <citation type="submission" date="2018-09" db="EMBL/GenBank/DDBJ databases">
        <title>Phylogeny of the Shewanellaceae, and recommendation for two new genera, Pseudoshewanella and Parashewanella.</title>
        <authorList>
            <person name="Wang G."/>
        </authorList>
    </citation>
    <scope>NUCLEOTIDE SEQUENCE [LARGE SCALE GENOMIC DNA]</scope>
    <source>
        <strain evidence="2">KCTC 22492</strain>
    </source>
</reference>
<dbReference type="InterPro" id="IPR002816">
    <property type="entry name" value="TraB/PrgY/GumN_fam"/>
</dbReference>
<feature type="signal peptide" evidence="1">
    <location>
        <begin position="1"/>
        <end position="25"/>
    </location>
</feature>
<name>A0A3A6TPH8_9GAMM</name>
<dbReference type="PANTHER" id="PTHR40590:SF1">
    <property type="entry name" value="CYTOPLASMIC PROTEIN"/>
    <property type="match status" value="1"/>
</dbReference>
<evidence type="ECO:0000313" key="3">
    <source>
        <dbReference type="Proteomes" id="UP000273022"/>
    </source>
</evidence>
<dbReference type="Proteomes" id="UP000273022">
    <property type="component" value="Unassembled WGS sequence"/>
</dbReference>
<comment type="caution">
    <text evidence="2">The sequence shown here is derived from an EMBL/GenBank/DDBJ whole genome shotgun (WGS) entry which is preliminary data.</text>
</comment>
<dbReference type="EMBL" id="QYYH01000035">
    <property type="protein sequence ID" value="RJY17850.1"/>
    <property type="molecule type" value="Genomic_DNA"/>
</dbReference>
<evidence type="ECO:0000313" key="2">
    <source>
        <dbReference type="EMBL" id="RJY17850.1"/>
    </source>
</evidence>
<dbReference type="CDD" id="cd14789">
    <property type="entry name" value="Tiki"/>
    <property type="match status" value="1"/>
</dbReference>
<organism evidence="2 3">
    <name type="scientific">Parashewanella spongiae</name>
    <dbReference type="NCBI Taxonomy" id="342950"/>
    <lineage>
        <taxon>Bacteria</taxon>
        <taxon>Pseudomonadati</taxon>
        <taxon>Pseudomonadota</taxon>
        <taxon>Gammaproteobacteria</taxon>
        <taxon>Alteromonadales</taxon>
        <taxon>Shewanellaceae</taxon>
        <taxon>Parashewanella</taxon>
    </lineage>
</organism>
<accession>A0A3A6TPH8</accession>
<gene>
    <name evidence="2" type="ORF">D5R81_07365</name>
</gene>
<dbReference type="InterPro" id="IPR047111">
    <property type="entry name" value="YbaP-like"/>
</dbReference>
<dbReference type="Pfam" id="PF01963">
    <property type="entry name" value="TraB_PrgY_gumN"/>
    <property type="match status" value="1"/>
</dbReference>